<feature type="domain" description="GP-PDE" evidence="2">
    <location>
        <begin position="18"/>
        <end position="275"/>
    </location>
</feature>
<name>A0AAN7HGD6_9PEZI</name>
<evidence type="ECO:0000313" key="3">
    <source>
        <dbReference type="EMBL" id="KAK4248761.1"/>
    </source>
</evidence>
<proteinExistence type="predicted"/>
<reference evidence="3" key="2">
    <citation type="submission" date="2023-05" db="EMBL/GenBank/DDBJ databases">
        <authorList>
            <consortium name="Lawrence Berkeley National Laboratory"/>
            <person name="Steindorff A."/>
            <person name="Hensen N."/>
            <person name="Bonometti L."/>
            <person name="Westerberg I."/>
            <person name="Brannstrom I.O."/>
            <person name="Guillou S."/>
            <person name="Cros-Aarteil S."/>
            <person name="Calhoun S."/>
            <person name="Haridas S."/>
            <person name="Kuo A."/>
            <person name="Mondo S."/>
            <person name="Pangilinan J."/>
            <person name="Riley R."/>
            <person name="Labutti K."/>
            <person name="Andreopoulos B."/>
            <person name="Lipzen A."/>
            <person name="Chen C."/>
            <person name="Yanf M."/>
            <person name="Daum C."/>
            <person name="Ng V."/>
            <person name="Clum A."/>
            <person name="Ohm R."/>
            <person name="Martin F."/>
            <person name="Silar P."/>
            <person name="Natvig D."/>
            <person name="Lalanne C."/>
            <person name="Gautier V."/>
            <person name="Ament-Velasquez S.L."/>
            <person name="Kruys A."/>
            <person name="Hutchinson M.I."/>
            <person name="Powell A.J."/>
            <person name="Barry K."/>
            <person name="Miller A.N."/>
            <person name="Grigoriev I.V."/>
            <person name="Debuchy R."/>
            <person name="Gladieux P."/>
            <person name="Thoren M.H."/>
            <person name="Johannesson H."/>
        </authorList>
    </citation>
    <scope>NUCLEOTIDE SEQUENCE</scope>
    <source>
        <strain evidence="3">CBS 359.72</strain>
    </source>
</reference>
<reference evidence="3" key="1">
    <citation type="journal article" date="2023" name="Mol. Phylogenet. Evol.">
        <title>Genome-scale phylogeny and comparative genomics of the fungal order Sordariales.</title>
        <authorList>
            <person name="Hensen N."/>
            <person name="Bonometti L."/>
            <person name="Westerberg I."/>
            <person name="Brannstrom I.O."/>
            <person name="Guillou S."/>
            <person name="Cros-Aarteil S."/>
            <person name="Calhoun S."/>
            <person name="Haridas S."/>
            <person name="Kuo A."/>
            <person name="Mondo S."/>
            <person name="Pangilinan J."/>
            <person name="Riley R."/>
            <person name="LaButti K."/>
            <person name="Andreopoulos B."/>
            <person name="Lipzen A."/>
            <person name="Chen C."/>
            <person name="Yan M."/>
            <person name="Daum C."/>
            <person name="Ng V."/>
            <person name="Clum A."/>
            <person name="Steindorff A."/>
            <person name="Ohm R.A."/>
            <person name="Martin F."/>
            <person name="Silar P."/>
            <person name="Natvig D.O."/>
            <person name="Lalanne C."/>
            <person name="Gautier V."/>
            <person name="Ament-Velasquez S.L."/>
            <person name="Kruys A."/>
            <person name="Hutchinson M.I."/>
            <person name="Powell A.J."/>
            <person name="Barry K."/>
            <person name="Miller A.N."/>
            <person name="Grigoriev I.V."/>
            <person name="Debuchy R."/>
            <person name="Gladieux P."/>
            <person name="Hiltunen Thoren M."/>
            <person name="Johannesson H."/>
        </authorList>
    </citation>
    <scope>NUCLEOTIDE SEQUENCE</scope>
    <source>
        <strain evidence="3">CBS 359.72</strain>
    </source>
</reference>
<evidence type="ECO:0000259" key="2">
    <source>
        <dbReference type="PROSITE" id="PS51704"/>
    </source>
</evidence>
<dbReference type="InterPro" id="IPR017946">
    <property type="entry name" value="PLC-like_Pdiesterase_TIM-brl"/>
</dbReference>
<dbReference type="Pfam" id="PF03009">
    <property type="entry name" value="GDPD"/>
    <property type="match status" value="1"/>
</dbReference>
<feature type="transmembrane region" description="Helical" evidence="1">
    <location>
        <begin position="315"/>
        <end position="335"/>
    </location>
</feature>
<accession>A0AAN7HGD6</accession>
<organism evidence="3 4">
    <name type="scientific">Corynascus novoguineensis</name>
    <dbReference type="NCBI Taxonomy" id="1126955"/>
    <lineage>
        <taxon>Eukaryota</taxon>
        <taxon>Fungi</taxon>
        <taxon>Dikarya</taxon>
        <taxon>Ascomycota</taxon>
        <taxon>Pezizomycotina</taxon>
        <taxon>Sordariomycetes</taxon>
        <taxon>Sordariomycetidae</taxon>
        <taxon>Sordariales</taxon>
        <taxon>Chaetomiaceae</taxon>
        <taxon>Corynascus</taxon>
    </lineage>
</organism>
<dbReference type="PANTHER" id="PTHR43805:SF1">
    <property type="entry name" value="GP-PDE DOMAIN-CONTAINING PROTEIN"/>
    <property type="match status" value="1"/>
</dbReference>
<keyword evidence="4" id="KW-1185">Reference proteome</keyword>
<dbReference type="SUPFAM" id="SSF51695">
    <property type="entry name" value="PLC-like phosphodiesterases"/>
    <property type="match status" value="1"/>
</dbReference>
<protein>
    <submittedName>
        <fullName evidence="3">PLC-like phosphodiesterase</fullName>
    </submittedName>
</protein>
<keyword evidence="1" id="KW-0812">Transmembrane</keyword>
<dbReference type="PROSITE" id="PS51704">
    <property type="entry name" value="GP_PDE"/>
    <property type="match status" value="1"/>
</dbReference>
<dbReference type="AlphaFoldDB" id="A0AAN7HGD6"/>
<keyword evidence="1" id="KW-1133">Transmembrane helix</keyword>
<keyword evidence="1" id="KW-0472">Membrane</keyword>
<dbReference type="GO" id="GO:0008081">
    <property type="term" value="F:phosphoric diester hydrolase activity"/>
    <property type="evidence" value="ECO:0007669"/>
    <property type="project" value="InterPro"/>
</dbReference>
<sequence>MANLLVKTSLEGVSAHRPQNIGHRGYKAVYPENTMAAFQGAVAAGADGLETDLHLSRDGVVVLSHDPTLKRCFGVDARIADCDWSYLSTLQTVQEPRQGMPRLVDLLEWLVRREAELESEPDRAAAAAVWLLLDIKTNDNPERLLPAVARTIASVALPGGDVKGWKKRIVVGAWNENYIRHARLHLPGHPLAYIGFSLLYARRFLSDDFSDVHYFNLAQLTLVGPLGTRFRHAIRERGRCLLVWTVNEPRWMAWSARKGVDGIITDEVARLKGVLDQIGDGPKKAAEVEVEREEGKWEGQGGGIVATLPHPSVRLYVGAMFWQVAAALLTVVLWYPLNTRGGKGKGGAPLPVKA</sequence>
<dbReference type="EMBL" id="MU857632">
    <property type="protein sequence ID" value="KAK4248761.1"/>
    <property type="molecule type" value="Genomic_DNA"/>
</dbReference>
<dbReference type="Gene3D" id="3.20.20.190">
    <property type="entry name" value="Phosphatidylinositol (PI) phosphodiesterase"/>
    <property type="match status" value="1"/>
</dbReference>
<evidence type="ECO:0000313" key="4">
    <source>
        <dbReference type="Proteomes" id="UP001303647"/>
    </source>
</evidence>
<gene>
    <name evidence="3" type="ORF">C7999DRAFT_40027</name>
</gene>
<dbReference type="CDD" id="cd08570">
    <property type="entry name" value="GDPD_YPL206cp_fungi"/>
    <property type="match status" value="1"/>
</dbReference>
<dbReference type="PANTHER" id="PTHR43805">
    <property type="entry name" value="GLYCEROPHOSPHORYL DIESTER PHOSPHODIESTERASE"/>
    <property type="match status" value="1"/>
</dbReference>
<dbReference type="GO" id="GO:0006629">
    <property type="term" value="P:lipid metabolic process"/>
    <property type="evidence" value="ECO:0007669"/>
    <property type="project" value="InterPro"/>
</dbReference>
<evidence type="ECO:0000256" key="1">
    <source>
        <dbReference type="SAM" id="Phobius"/>
    </source>
</evidence>
<dbReference type="Proteomes" id="UP001303647">
    <property type="component" value="Unassembled WGS sequence"/>
</dbReference>
<dbReference type="InterPro" id="IPR030395">
    <property type="entry name" value="GP_PDE_dom"/>
</dbReference>
<comment type="caution">
    <text evidence="3">The sequence shown here is derived from an EMBL/GenBank/DDBJ whole genome shotgun (WGS) entry which is preliminary data.</text>
</comment>